<keyword evidence="2" id="KW-0251">Elongation factor</keyword>
<comment type="caution">
    <text evidence="2">The sequence shown here is derived from an EMBL/GenBank/DDBJ whole genome shotgun (WGS) entry which is preliminary data.</text>
</comment>
<feature type="region of interest" description="Disordered" evidence="1">
    <location>
        <begin position="129"/>
        <end position="173"/>
    </location>
</feature>
<keyword evidence="2" id="KW-0648">Protein biosynthesis</keyword>
<evidence type="ECO:0000313" key="3">
    <source>
        <dbReference type="Proteomes" id="UP000606921"/>
    </source>
</evidence>
<dbReference type="RefSeq" id="WP_142592697.1">
    <property type="nucleotide sequence ID" value="NZ_CABFWF030000012.1"/>
</dbReference>
<name>A0ABN7JMD5_9HYPH</name>
<feature type="compositionally biased region" description="Basic and acidic residues" evidence="1">
    <location>
        <begin position="164"/>
        <end position="173"/>
    </location>
</feature>
<protein>
    <submittedName>
        <fullName evidence="2">GreA/GreB family elongation factor</fullName>
    </submittedName>
</protein>
<reference evidence="2 3" key="1">
    <citation type="submission" date="2020-11" db="EMBL/GenBank/DDBJ databases">
        <authorList>
            <person name="Lassalle F."/>
        </authorList>
    </citation>
    <scope>NUCLEOTIDE SEQUENCE [LARGE SCALE GENOMIC DNA]</scope>
    <source>
        <strain evidence="2 3">JC140</strain>
    </source>
</reference>
<sequence>MSKDNPILTTKDFTILEAMRDNRLGTEDPLTPILRRKLGSALVVFAEDLPETVASLNSRVTFTVNGGERQTRALVLEGVASVVGMSLSITTLRGMALLGLAEGDECVFSNRDGLEERILLEKVHYQPQASQRRGTASAERKPLLTLVRGGRDESPRSFRIMSGGHDDPGPSAA</sequence>
<accession>A0ABN7JMD5</accession>
<organism evidence="2 3">
    <name type="scientific">Pseudorhizobium endolithicum</name>
    <dbReference type="NCBI Taxonomy" id="1191678"/>
    <lineage>
        <taxon>Bacteria</taxon>
        <taxon>Pseudomonadati</taxon>
        <taxon>Pseudomonadota</taxon>
        <taxon>Alphaproteobacteria</taxon>
        <taxon>Hyphomicrobiales</taxon>
        <taxon>Rhizobiaceae</taxon>
        <taxon>Rhizobium/Agrobacterium group</taxon>
        <taxon>Pseudorhizobium</taxon>
    </lineage>
</organism>
<proteinExistence type="predicted"/>
<dbReference type="Gene3D" id="3.10.50.30">
    <property type="entry name" value="Transcription elongation factor, GreA/GreB, C-terminal domain"/>
    <property type="match status" value="1"/>
</dbReference>
<dbReference type="EMBL" id="CABFWF030000012">
    <property type="protein sequence ID" value="CAD7038307.1"/>
    <property type="molecule type" value="Genomic_DNA"/>
</dbReference>
<evidence type="ECO:0000313" key="2">
    <source>
        <dbReference type="EMBL" id="CAD7038307.1"/>
    </source>
</evidence>
<dbReference type="InterPro" id="IPR036953">
    <property type="entry name" value="GreA/GreB_C_sf"/>
</dbReference>
<dbReference type="Proteomes" id="UP000606921">
    <property type="component" value="Unassembled WGS sequence"/>
</dbReference>
<keyword evidence="3" id="KW-1185">Reference proteome</keyword>
<evidence type="ECO:0000256" key="1">
    <source>
        <dbReference type="SAM" id="MobiDB-lite"/>
    </source>
</evidence>
<dbReference type="GO" id="GO:0003746">
    <property type="term" value="F:translation elongation factor activity"/>
    <property type="evidence" value="ECO:0007669"/>
    <property type="project" value="UniProtKB-KW"/>
</dbReference>
<gene>
    <name evidence="2" type="ORF">REJC140_00607</name>
</gene>